<dbReference type="GO" id="GO:0006355">
    <property type="term" value="P:regulation of DNA-templated transcription"/>
    <property type="evidence" value="ECO:0007669"/>
    <property type="project" value="InterPro"/>
</dbReference>
<dbReference type="Pfam" id="PF00486">
    <property type="entry name" value="Trans_reg_C"/>
    <property type="match status" value="1"/>
</dbReference>
<evidence type="ECO:0000256" key="2">
    <source>
        <dbReference type="PROSITE-ProRule" id="PRU01091"/>
    </source>
</evidence>
<dbReference type="Gene3D" id="1.10.10.10">
    <property type="entry name" value="Winged helix-like DNA-binding domain superfamily/Winged helix DNA-binding domain"/>
    <property type="match status" value="1"/>
</dbReference>
<keyword evidence="1 2" id="KW-0238">DNA-binding</keyword>
<evidence type="ECO:0000259" key="4">
    <source>
        <dbReference type="PROSITE" id="PS51755"/>
    </source>
</evidence>
<keyword evidence="3" id="KW-0812">Transmembrane</keyword>
<keyword evidence="3" id="KW-1133">Transmembrane helix</keyword>
<evidence type="ECO:0000256" key="3">
    <source>
        <dbReference type="SAM" id="Phobius"/>
    </source>
</evidence>
<proteinExistence type="predicted"/>
<reference evidence="5" key="2">
    <citation type="submission" date="2022-05" db="EMBL/GenBank/DDBJ databases">
        <authorList>
            <consortium name="NCBI Pathogen Detection Project"/>
        </authorList>
    </citation>
    <scope>NUCLEOTIDE SEQUENCE</scope>
    <source>
        <strain evidence="5">CAV1698</strain>
    </source>
</reference>
<keyword evidence="3" id="KW-0472">Membrane</keyword>
<feature type="domain" description="OmpR/PhoB-type" evidence="4">
    <location>
        <begin position="2"/>
        <end position="106"/>
    </location>
</feature>
<dbReference type="AlphaFoldDB" id="A0A9C7QK98"/>
<evidence type="ECO:0000313" key="6">
    <source>
        <dbReference type="Proteomes" id="UP000862426"/>
    </source>
</evidence>
<dbReference type="PROSITE" id="PS51755">
    <property type="entry name" value="OMPR_PHOB"/>
    <property type="match status" value="1"/>
</dbReference>
<evidence type="ECO:0000256" key="1">
    <source>
        <dbReference type="ARBA" id="ARBA00023125"/>
    </source>
</evidence>
<dbReference type="GO" id="GO:0003677">
    <property type="term" value="F:DNA binding"/>
    <property type="evidence" value="ECO:0007669"/>
    <property type="project" value="UniProtKB-UniRule"/>
</dbReference>
<comment type="caution">
    <text evidence="5">The sequence shown here is derived from an EMBL/GenBank/DDBJ whole genome shotgun (WGS) entry which is preliminary data.</text>
</comment>
<evidence type="ECO:0000313" key="5">
    <source>
        <dbReference type="EMBL" id="HCD1254260.1"/>
    </source>
</evidence>
<dbReference type="InterPro" id="IPR016032">
    <property type="entry name" value="Sig_transdc_resp-reg_C-effctor"/>
</dbReference>
<feature type="DNA-binding region" description="OmpR/PhoB-type" evidence="2">
    <location>
        <begin position="2"/>
        <end position="106"/>
    </location>
</feature>
<accession>A0A9C7QK98</accession>
<dbReference type="SUPFAM" id="SSF46894">
    <property type="entry name" value="C-terminal effector domain of the bipartite response regulators"/>
    <property type="match status" value="1"/>
</dbReference>
<dbReference type="Proteomes" id="UP000862426">
    <property type="component" value="Unassembled WGS sequence"/>
</dbReference>
<dbReference type="InterPro" id="IPR001867">
    <property type="entry name" value="OmpR/PhoB-type_DNA-bd"/>
</dbReference>
<reference evidence="5" key="1">
    <citation type="journal article" date="2018" name="Genome Biol.">
        <title>SKESA: strategic k-mer extension for scrupulous assemblies.</title>
        <authorList>
            <person name="Souvorov A."/>
            <person name="Agarwala R."/>
            <person name="Lipman D.J."/>
        </authorList>
    </citation>
    <scope>NUCLEOTIDE SEQUENCE</scope>
    <source>
        <strain evidence="5">CAV1698</strain>
    </source>
</reference>
<dbReference type="EMBL" id="DACYAJ020000003">
    <property type="protein sequence ID" value="HCD1254260.1"/>
    <property type="molecule type" value="Genomic_DNA"/>
</dbReference>
<dbReference type="InterPro" id="IPR036388">
    <property type="entry name" value="WH-like_DNA-bd_sf"/>
</dbReference>
<sequence length="301" mass="34807">MKQKYLINEIVYFYPANQLLESASEDKKSVSLNVPASRCLKLLLDKKGEIVTKHDFSQGVWESRGQYTSINALYQNISLIRKALREVGISQDVIHTIPREGFSFLGTAILQEEEESIVDNSINSEPVTKEKSLPELSVSYNMDVINHIYSVQDVYSQKIHKDTGKDSFLKQKMNPSLRTIVFNGIDSTYQHKWRAISVALLLALLLYAPYYYTLIQDNRNFFSNYRQIGVINNCTIMKSVNDKLRQKEEYLSIFTEKNIHCEPEKKVYIAMDTRATKVFMHICDKNTNNTASCYSTFFIER</sequence>
<name>A0A9C7QK98_CITAM</name>
<gene>
    <name evidence="5" type="ORF">JD854_RS04160</name>
</gene>
<feature type="transmembrane region" description="Helical" evidence="3">
    <location>
        <begin position="193"/>
        <end position="212"/>
    </location>
</feature>
<dbReference type="GO" id="GO:0000160">
    <property type="term" value="P:phosphorelay signal transduction system"/>
    <property type="evidence" value="ECO:0007669"/>
    <property type="project" value="InterPro"/>
</dbReference>
<protein>
    <submittedName>
        <fullName evidence="5">Winged helix-turn-helix domain-containing protein</fullName>
    </submittedName>
</protein>
<organism evidence="5 6">
    <name type="scientific">Citrobacter amalonaticus</name>
    <dbReference type="NCBI Taxonomy" id="35703"/>
    <lineage>
        <taxon>Bacteria</taxon>
        <taxon>Pseudomonadati</taxon>
        <taxon>Pseudomonadota</taxon>
        <taxon>Gammaproteobacteria</taxon>
        <taxon>Enterobacterales</taxon>
        <taxon>Enterobacteriaceae</taxon>
        <taxon>Citrobacter</taxon>
    </lineage>
</organism>
<dbReference type="SMART" id="SM00862">
    <property type="entry name" value="Trans_reg_C"/>
    <property type="match status" value="1"/>
</dbReference>